<dbReference type="GO" id="GO:0010008">
    <property type="term" value="C:endosome membrane"/>
    <property type="evidence" value="ECO:0007669"/>
    <property type="project" value="UniProtKB-SubCell"/>
</dbReference>
<dbReference type="SUPFAM" id="SSF50729">
    <property type="entry name" value="PH domain-like"/>
    <property type="match status" value="1"/>
</dbReference>
<dbReference type="CDD" id="cd08835">
    <property type="entry name" value="ArfGap_ACAP"/>
    <property type="match status" value="1"/>
</dbReference>
<comment type="domain">
    <text evidence="7">The BAR domain mediates homodimerization, it can neither bind membrane nor impart curvature, but instead requires the neighboring PH domain to achieve these functions.</text>
</comment>
<sequence length="757" mass="84672">MIEAGKAYVNANKLFVNGIRDLSQQCKKDEMISECLEKCGESLQEIVNYHMILFDQAQRSVKQQLHNFVKEDVRKFKETKKHFDRVREDLELAQVKNAQAPRNKPHEVEEATSTLSITRKCFRHLALDYVLQINVLKAKKKFEILDAMLSFMHAQYSLFQQGYNLLDAIDPYMKKLAAELDQLVIDSAMEKRDMEHKHATIQQRDFSYEDSKAEFNVDAPNGVVMEGYLFKRASNAKKGLGSKRRFCFEVLSPSKSCMLQAESEKLRQAWIQAVQASIASAYRESPDTYYIERLERTASPSTSSIDSASEPRDRLLRGETILQRIQGLPGNGQCCDCGHSEPGWASINLGVLLCIECSGIHRSLGVHCSKVRSLTLDSWEPELLKLMCELGNSVINHIYEGSYQKIKTNIRLTNHVSPMFRQEKEAWIKAKYVEKKFLKKLGCTQILINGERKHERRWSVKKCRRHHSATTVPKARRRYRRELGSVSAATLSSGTAAKFRRESLFCPDELDSLFSYFDTGSGPRSLSSDSGLGGSTDGSSDILVFGSVVDSVTEEECEASEDSSGEAELEAELEAEPETSDLEDLRELHPGALLYRASRARNLPVMAEALAHGADVNAASGEDEGKTPLIQAVAGGSLLACEFLLQNAADVNQRDARGRGPLHHATSLGHTGQVCLFLKRGATQTDGDDDGQDPLSIAVQQANADIVTLLRLARMNEEMRESEGPFGQPGQYPVCSSTEQQYRKCIQEFICITIAEC</sequence>
<evidence type="ECO:0000256" key="3">
    <source>
        <dbReference type="ARBA" id="ARBA00022833"/>
    </source>
</evidence>
<dbReference type="PROSITE" id="PS50088">
    <property type="entry name" value="ANK_REPEAT"/>
    <property type="match status" value="2"/>
</dbReference>
<dbReference type="InterPro" id="IPR001164">
    <property type="entry name" value="ArfGAP_dom"/>
</dbReference>
<dbReference type="InterPro" id="IPR037278">
    <property type="entry name" value="ARFGAP/RecO"/>
</dbReference>
<dbReference type="GO" id="GO:0005096">
    <property type="term" value="F:GTPase activator activity"/>
    <property type="evidence" value="ECO:0007669"/>
    <property type="project" value="UniProtKB-KW"/>
</dbReference>
<accession>A0A8C5FT03</accession>
<evidence type="ECO:0000256" key="7">
    <source>
        <dbReference type="RuleBase" id="RU369028"/>
    </source>
</evidence>
<protein>
    <recommendedName>
        <fullName evidence="7">Arf-GAP with coiled-coil, ANK repeat and PH domain-containing protein</fullName>
        <shortName evidence="7">Cnt-b</shortName>
    </recommendedName>
    <alternativeName>
        <fullName evidence="7">Centaurin-beta</fullName>
    </alternativeName>
</protein>
<evidence type="ECO:0000256" key="1">
    <source>
        <dbReference type="ARBA" id="ARBA00022723"/>
    </source>
</evidence>
<keyword evidence="7" id="KW-0343">GTPase activation</keyword>
<keyword evidence="7" id="KW-0677">Repeat</keyword>
<feature type="domain" description="PH" evidence="8">
    <location>
        <begin position="245"/>
        <end position="279"/>
    </location>
</feature>
<dbReference type="PANTHER" id="PTHR23180:SF407">
    <property type="entry name" value="ARF-GAP WITH COILED-COIL, ANK REPEAT AND PH DOMAIN-CONTAINING PROTEIN 3"/>
    <property type="match status" value="1"/>
</dbReference>
<evidence type="ECO:0000313" key="10">
    <source>
        <dbReference type="Ensembl" id="ENSGMOP00000059301.1"/>
    </source>
</evidence>
<keyword evidence="7" id="KW-0967">Endosome</keyword>
<dbReference type="InterPro" id="IPR004148">
    <property type="entry name" value="BAR_dom"/>
</dbReference>
<reference evidence="10" key="2">
    <citation type="submission" date="2025-08" db="UniProtKB">
        <authorList>
            <consortium name="Ensembl"/>
        </authorList>
    </citation>
    <scope>IDENTIFICATION</scope>
</reference>
<dbReference type="Proteomes" id="UP000694546">
    <property type="component" value="Chromosome 1"/>
</dbReference>
<proteinExistence type="predicted"/>
<dbReference type="InterPro" id="IPR045258">
    <property type="entry name" value="ACAP1/2/3-like"/>
</dbReference>
<evidence type="ECO:0000259" key="9">
    <source>
        <dbReference type="PROSITE" id="PS50115"/>
    </source>
</evidence>
<evidence type="ECO:0000313" key="11">
    <source>
        <dbReference type="Proteomes" id="UP000694546"/>
    </source>
</evidence>
<dbReference type="InterPro" id="IPR001849">
    <property type="entry name" value="PH_domain"/>
</dbReference>
<evidence type="ECO:0000256" key="5">
    <source>
        <dbReference type="PROSITE-ProRule" id="PRU00023"/>
    </source>
</evidence>
<feature type="domain" description="Arf-GAP" evidence="9">
    <location>
        <begin position="319"/>
        <end position="445"/>
    </location>
</feature>
<dbReference type="InterPro" id="IPR036770">
    <property type="entry name" value="Ankyrin_rpt-contain_sf"/>
</dbReference>
<comment type="domain">
    <text evidence="7">PH domain binds phospholipids including phosphatidic acid, phosphatidylinositol 3-phosphate, phosphatidylinositol 3,5-bisphosphate (PIP2) and phosphatidylinositol 3,4,5-trisphosphate (PIP3). May mediate protein binding to PIP2 or PIP3 containing membranes.</text>
</comment>
<dbReference type="InterPro" id="IPR027267">
    <property type="entry name" value="AH/BAR_dom_sf"/>
</dbReference>
<keyword evidence="4 5" id="KW-0040">ANK repeat</keyword>
<keyword evidence="1 7" id="KW-0479">Metal-binding</keyword>
<dbReference type="InterPro" id="IPR011993">
    <property type="entry name" value="PH-like_dom_sf"/>
</dbReference>
<gene>
    <name evidence="10" type="primary">ACAP3</name>
</gene>
<comment type="subcellular location">
    <subcellularLocation>
        <location evidence="7">Endosome membrane</location>
        <topology evidence="7">Peripheral membrane protein</topology>
    </subcellularLocation>
</comment>
<dbReference type="SMART" id="SM00248">
    <property type="entry name" value="ANK"/>
    <property type="match status" value="3"/>
</dbReference>
<dbReference type="PROSITE" id="PS50003">
    <property type="entry name" value="PH_DOMAIN"/>
    <property type="match status" value="1"/>
</dbReference>
<dbReference type="GO" id="GO:0008270">
    <property type="term" value="F:zinc ion binding"/>
    <property type="evidence" value="ECO:0007669"/>
    <property type="project" value="UniProtKB-KW"/>
</dbReference>
<dbReference type="Gene3D" id="1.25.40.20">
    <property type="entry name" value="Ankyrin repeat-containing domain"/>
    <property type="match status" value="1"/>
</dbReference>
<reference evidence="10" key="1">
    <citation type="submission" date="2019-07" db="EMBL/GenBank/DDBJ databases">
        <authorList>
            <consortium name="Wellcome Sanger Institute Data Sharing"/>
        </authorList>
    </citation>
    <scope>NUCLEOTIDE SEQUENCE [LARGE SCALE GENOMIC DNA]</scope>
</reference>
<evidence type="ECO:0000256" key="4">
    <source>
        <dbReference type="ARBA" id="ARBA00023043"/>
    </source>
</evidence>
<organism evidence="10 11">
    <name type="scientific">Gadus morhua</name>
    <name type="common">Atlantic cod</name>
    <dbReference type="NCBI Taxonomy" id="8049"/>
    <lineage>
        <taxon>Eukaryota</taxon>
        <taxon>Metazoa</taxon>
        <taxon>Chordata</taxon>
        <taxon>Craniata</taxon>
        <taxon>Vertebrata</taxon>
        <taxon>Euteleostomi</taxon>
        <taxon>Actinopterygii</taxon>
        <taxon>Neopterygii</taxon>
        <taxon>Teleostei</taxon>
        <taxon>Neoteleostei</taxon>
        <taxon>Acanthomorphata</taxon>
        <taxon>Zeiogadaria</taxon>
        <taxon>Gadariae</taxon>
        <taxon>Gadiformes</taxon>
        <taxon>Gadoidei</taxon>
        <taxon>Gadidae</taxon>
        <taxon>Gadus</taxon>
    </lineage>
</organism>
<comment type="function">
    <text evidence="7">GTPase-activating protein for the ADP ribosylation factor family.</text>
</comment>
<dbReference type="Pfam" id="PF12796">
    <property type="entry name" value="Ank_2"/>
    <property type="match status" value="1"/>
</dbReference>
<dbReference type="Gene3D" id="1.20.1270.60">
    <property type="entry name" value="Arfaptin homology (AH) domain/BAR domain"/>
    <property type="match status" value="1"/>
</dbReference>
<dbReference type="PRINTS" id="PR00405">
    <property type="entry name" value="REVINTRACTNG"/>
</dbReference>
<dbReference type="Pfam" id="PF01412">
    <property type="entry name" value="ArfGap"/>
    <property type="match status" value="1"/>
</dbReference>
<dbReference type="SMART" id="SM00105">
    <property type="entry name" value="ArfGap"/>
    <property type="match status" value="1"/>
</dbReference>
<dbReference type="PROSITE" id="PS50297">
    <property type="entry name" value="ANK_REP_REGION"/>
    <property type="match status" value="1"/>
</dbReference>
<dbReference type="GeneTree" id="ENSGT00940000156199"/>
<dbReference type="InterPro" id="IPR038508">
    <property type="entry name" value="ArfGAP_dom_sf"/>
</dbReference>
<dbReference type="PROSITE" id="PS50115">
    <property type="entry name" value="ARFGAP"/>
    <property type="match status" value="1"/>
</dbReference>
<dbReference type="Gene3D" id="2.30.29.30">
    <property type="entry name" value="Pleckstrin-homology domain (PH domain)/Phosphotyrosine-binding domain (PTB)"/>
    <property type="match status" value="1"/>
</dbReference>
<dbReference type="Ensembl" id="ENSGMOT00000074246.1">
    <property type="protein sequence ID" value="ENSGMOP00000059301.1"/>
    <property type="gene ID" value="ENSGMOG00000006685.2"/>
</dbReference>
<keyword evidence="11" id="KW-1185">Reference proteome</keyword>
<evidence type="ECO:0000256" key="2">
    <source>
        <dbReference type="ARBA" id="ARBA00022771"/>
    </source>
</evidence>
<dbReference type="AlphaFoldDB" id="A0A8C5FT03"/>
<reference evidence="10" key="3">
    <citation type="submission" date="2025-09" db="UniProtKB">
        <authorList>
            <consortium name="Ensembl"/>
        </authorList>
    </citation>
    <scope>IDENTIFICATION</scope>
</reference>
<comment type="activity regulation">
    <text evidence="7">GAP activity stimulated by phosphatidylinositol 4,5-bisphosphate (PIP2) and phosphatidic acid.</text>
</comment>
<name>A0A8C5FT03_GADMO</name>
<evidence type="ECO:0000256" key="6">
    <source>
        <dbReference type="PROSITE-ProRule" id="PRU00288"/>
    </source>
</evidence>
<dbReference type="SUPFAM" id="SSF48403">
    <property type="entry name" value="Ankyrin repeat"/>
    <property type="match status" value="1"/>
</dbReference>
<evidence type="ECO:0000259" key="8">
    <source>
        <dbReference type="PROSITE" id="PS50003"/>
    </source>
</evidence>
<feature type="repeat" description="ANK" evidence="5">
    <location>
        <begin position="624"/>
        <end position="656"/>
    </location>
</feature>
<keyword evidence="2 6" id="KW-0863">Zinc-finger</keyword>
<dbReference type="SUPFAM" id="SSF57863">
    <property type="entry name" value="ArfGap/RecO-like zinc finger"/>
    <property type="match status" value="1"/>
</dbReference>
<dbReference type="InterPro" id="IPR002110">
    <property type="entry name" value="Ankyrin_rpt"/>
</dbReference>
<dbReference type="Gene3D" id="1.10.220.150">
    <property type="entry name" value="Arf GTPase activating protein"/>
    <property type="match status" value="1"/>
</dbReference>
<dbReference type="SUPFAM" id="SSF103657">
    <property type="entry name" value="BAR/IMD domain-like"/>
    <property type="match status" value="1"/>
</dbReference>
<feature type="repeat" description="ANK" evidence="5">
    <location>
        <begin position="657"/>
        <end position="689"/>
    </location>
</feature>
<keyword evidence="3 7" id="KW-0862">Zinc</keyword>
<dbReference type="Pfam" id="PF16746">
    <property type="entry name" value="BAR_3"/>
    <property type="match status" value="1"/>
</dbReference>
<dbReference type="PANTHER" id="PTHR23180">
    <property type="entry name" value="CENTAURIN/ARF"/>
    <property type="match status" value="1"/>
</dbReference>